<keyword evidence="3" id="KW-1185">Reference proteome</keyword>
<keyword evidence="1" id="KW-0175">Coiled coil</keyword>
<dbReference type="AlphaFoldDB" id="A0A6J8BWD3"/>
<dbReference type="PANTHER" id="PTHR25462">
    <property type="entry name" value="BONUS, ISOFORM C-RELATED"/>
    <property type="match status" value="1"/>
</dbReference>
<evidence type="ECO:0008006" key="4">
    <source>
        <dbReference type="Google" id="ProtNLM"/>
    </source>
</evidence>
<evidence type="ECO:0000256" key="1">
    <source>
        <dbReference type="SAM" id="Coils"/>
    </source>
</evidence>
<proteinExistence type="predicted"/>
<dbReference type="GO" id="GO:0060340">
    <property type="term" value="P:positive regulation of type I interferon-mediated signaling pathway"/>
    <property type="evidence" value="ECO:0007669"/>
    <property type="project" value="TreeGrafter"/>
</dbReference>
<gene>
    <name evidence="2" type="ORF">MCOR_23628</name>
</gene>
<evidence type="ECO:0000313" key="3">
    <source>
        <dbReference type="Proteomes" id="UP000507470"/>
    </source>
</evidence>
<feature type="coiled-coil region" evidence="1">
    <location>
        <begin position="119"/>
        <end position="194"/>
    </location>
</feature>
<organism evidence="2 3">
    <name type="scientific">Mytilus coruscus</name>
    <name type="common">Sea mussel</name>
    <dbReference type="NCBI Taxonomy" id="42192"/>
    <lineage>
        <taxon>Eukaryota</taxon>
        <taxon>Metazoa</taxon>
        <taxon>Spiralia</taxon>
        <taxon>Lophotrochozoa</taxon>
        <taxon>Mollusca</taxon>
        <taxon>Bivalvia</taxon>
        <taxon>Autobranchia</taxon>
        <taxon>Pteriomorphia</taxon>
        <taxon>Mytilida</taxon>
        <taxon>Mytiloidea</taxon>
        <taxon>Mytilidae</taxon>
        <taxon>Mytilinae</taxon>
        <taxon>Mytilus</taxon>
    </lineage>
</organism>
<accession>A0A6J8BWD3</accession>
<sequence length="323" mass="37380">MAPSTPVCDICDQRNITIPSTTWWFESDEGLCSECKGYHRLSKGTRKHCTVPIIKYQKLPYDIVKITQKCAKHNEKLHIYCKKQESLCCGICIVEKHLTCRDFGKLADIIQNTKFANAFDEIEQSLAELSNNVQRIRNDRENNMKRQMQADILKKLNATEETESKLIGEQLDLLKEEENEITEYQKNIQNIKQNAIDLQKFISIKDLEKKVTRKDVFLMAVIDTEKCKDREMTYNANAAMQNVTNYIKNFIEIIVETKPCDVMLTRRKANQAQIMMPNISPKSVENIKVMLHKTINTMVNRTLGCCMLPNGRITFADYLNKIV</sequence>
<name>A0A6J8BWD3_MYTCO</name>
<dbReference type="InterPro" id="IPR047153">
    <property type="entry name" value="TRIM45/56/19-like"/>
</dbReference>
<dbReference type="OrthoDB" id="6105938at2759"/>
<evidence type="ECO:0000313" key="2">
    <source>
        <dbReference type="EMBL" id="CAC5388358.1"/>
    </source>
</evidence>
<dbReference type="PANTHER" id="PTHR25462:SF299">
    <property type="entry name" value="E3 UBIQUITIN-PROTEIN LIGASE TRIM56"/>
    <property type="match status" value="1"/>
</dbReference>
<reference evidence="2 3" key="1">
    <citation type="submission" date="2020-06" db="EMBL/GenBank/DDBJ databases">
        <authorList>
            <person name="Li R."/>
            <person name="Bekaert M."/>
        </authorList>
    </citation>
    <scope>NUCLEOTIDE SEQUENCE [LARGE SCALE GENOMIC DNA]</scope>
    <source>
        <strain evidence="3">wild</strain>
    </source>
</reference>
<dbReference type="Proteomes" id="UP000507470">
    <property type="component" value="Unassembled WGS sequence"/>
</dbReference>
<dbReference type="GO" id="GO:0005654">
    <property type="term" value="C:nucleoplasm"/>
    <property type="evidence" value="ECO:0007669"/>
    <property type="project" value="TreeGrafter"/>
</dbReference>
<dbReference type="SUPFAM" id="SSF57845">
    <property type="entry name" value="B-box zinc-binding domain"/>
    <property type="match status" value="1"/>
</dbReference>
<dbReference type="GO" id="GO:0045087">
    <property type="term" value="P:innate immune response"/>
    <property type="evidence" value="ECO:0007669"/>
    <property type="project" value="TreeGrafter"/>
</dbReference>
<dbReference type="Gene3D" id="3.30.160.60">
    <property type="entry name" value="Classic Zinc Finger"/>
    <property type="match status" value="1"/>
</dbReference>
<dbReference type="EMBL" id="CACVKT020004159">
    <property type="protein sequence ID" value="CAC5388358.1"/>
    <property type="molecule type" value="Genomic_DNA"/>
</dbReference>
<protein>
    <recommendedName>
        <fullName evidence="4">B box-type domain-containing protein</fullName>
    </recommendedName>
</protein>
<dbReference type="GO" id="GO:0061630">
    <property type="term" value="F:ubiquitin protein ligase activity"/>
    <property type="evidence" value="ECO:0007669"/>
    <property type="project" value="TreeGrafter"/>
</dbReference>